<dbReference type="Gene3D" id="2.10.220.10">
    <property type="entry name" value="Hormone Receptor, Insulin-like Growth Factor Receptor 1, Chain A, domain 2"/>
    <property type="match status" value="3"/>
</dbReference>
<feature type="transmembrane region" description="Helical" evidence="5">
    <location>
        <begin position="2738"/>
        <end position="2756"/>
    </location>
</feature>
<name>A0AAU9K5Z5_9CILI</name>
<evidence type="ECO:0000256" key="5">
    <source>
        <dbReference type="SAM" id="Phobius"/>
    </source>
</evidence>
<keyword evidence="1" id="KW-0645">Protease</keyword>
<feature type="transmembrane region" description="Helical" evidence="5">
    <location>
        <begin position="2892"/>
        <end position="2912"/>
    </location>
</feature>
<dbReference type="CDD" id="cd00064">
    <property type="entry name" value="FU"/>
    <property type="match status" value="3"/>
</dbReference>
<keyword evidence="5" id="KW-1133">Transmembrane helix</keyword>
<evidence type="ECO:0000259" key="7">
    <source>
        <dbReference type="PROSITE" id="PS00652"/>
    </source>
</evidence>
<evidence type="ECO:0000256" key="3">
    <source>
        <dbReference type="ARBA" id="ARBA00022825"/>
    </source>
</evidence>
<evidence type="ECO:0000256" key="6">
    <source>
        <dbReference type="SAM" id="SignalP"/>
    </source>
</evidence>
<dbReference type="InterPro" id="IPR000742">
    <property type="entry name" value="EGF"/>
</dbReference>
<proteinExistence type="predicted"/>
<keyword evidence="5" id="KW-0472">Membrane</keyword>
<feature type="transmembrane region" description="Helical" evidence="5">
    <location>
        <begin position="2808"/>
        <end position="2831"/>
    </location>
</feature>
<dbReference type="PANTHER" id="PTHR42884:SF23">
    <property type="entry name" value="FURIN-LIKE PROTEASE 2"/>
    <property type="match status" value="1"/>
</dbReference>
<sequence length="3009" mass="327433">MKTVLIFIAKFLLTLACPYDGGNIIGLPYCLHSKIQDGKVCTGIDVCPSQFTYAKRSGIVAWCYPPSGTSAIIFDLQFSSIKDLTAAQIVSSTDSTTIFQNPGSISYSSPTQNSPLPTIDRGFYFATTSSIANSKGFIPGCYFTLNLWIKPLANGEILNVIFSPDSYIRIWADASGVYKFTIYVYDSNNSQASRTAVSTSSFTSSWHTASMIINQLDCDTVNISFYINGSNVGSTDFSNTEVRVPKLTYTWNIGNTGSGNSFRGFIYWLQARADCVQSTAALTATINCVDNEYWDGSSCQNCSPSCQTWPWCIRGTDCITCNVLDCITCKGYPPLTCINCNTGVVPNCCDYLGTACSQTWTNTGCSTGNFLVGDACLYACPYGFGNCAAVSTAVLTADFTGAFAGSYGTALITATSSSSYNYWNSPESSDPKPAKNRGLYFDSNQFLSGSINLSNTWSMAIWVYAISGTIISHSTNKLIIDSSGAATFYLEKWDGSSSLTSYSVSQALTSYTWTYISYSFGFANKASTMTPCLNKIAGTPTTVTDYIFRLPSGGTLYVGKGSPNFNGFIAYFILWQVTVSDFSAYYSINTLTGGSVSAFWSCDYLYYYDGSVCKTCLDSSCTNGCTRGTSCYICDDFLCAECSSFWSGACTLCIPNASGSPCSCNSGFYQPDANQALCSACYSGCAHCTGSYYYLCTSCSSSSFFYNSKMCLPDCPIGYTKNTGTGNCDLSSVTALSLSFSNQILLDQLSGKQVGSSFSNAYPTYDSNDPVPAYLRGYYFNSNSYLTTMFMLAPNFSISLWIKATASGMVITKYVSTTQWFVQILSSGYPKLSLLLMDASSTVSVIGPSNVLNSWVFVSFDCKVNSGGTTTISSYIDSASQATSTSLSPLYLLDSKTGNFYIGLYSGGFIGFLWELKIYCQSNHALDDWQTVGCSGSCTKCPIDLTCPDNCPLSQYYDGSPCASCISACNKGCRNADSCNLCKTKECATCTEFTGANSCLTCITNAVSDGNGGCTCASNAFWVSSSETCELCDALCSTCLKTAYFECSACLGGYQLAGTVCLDECPYSTSCSVVTTTVIDQSFDEDFQGSYGIFTTGTSAATFQFSNSPESVDPIPAYKRGLYFDGNMYLLSSTTVYLSHSFSIGVWLYVITNGDLLQKQTFLTLTSTGSIAVTMTDPAQATSSQALTLSSSFTGWAYLSVTFEYSLGNTALSIYINGVSSSASSLTKMIYRDQALTSLILGKSNNPGFVGFIYYFQLWNTAITGFPAIISSFTFCESGQGASCLWACDISSYINGAISACNSCTYGCRRASTCNICDDSLCITCTGFDSSKCTQCDPSVTLSSGLCLCNAGFGRSTDGLSCASCFSGCSLCLAVTYNKCTACSSGYFFANTGQCLDECPSGYTQNTGGKTCDFVSKFGISLDLTDQVRLDTVSGFNVGNSNTNTYSGLTSTDLNDPIPSYKRGYYFYMSDYLSSTVMIAPSFTISLWTKPLNHGTLMTKYITTTEILKIEINSSGFPALSIVFADSSTQTLTTSTSITLSWHFLSFTCNIQDDGKSILKLYIDNGASPSSIISTAFTYFKDTNAGMLYVGNDETFGTSGLYGFLGRLMIYNSHSYKSDDYATSSCTSGCSTCPSNHQCLSDCAVNEYPDSCNTCKTGCSEGCVSDLTCRLCRDKECQSCTTFTGECTSCIANAHKVSNHCVCVANAVWDSDTESCELCDAMCSACSTPNYNGCLTCISSHYLIQSFCMPFCPTGYIINGGNCDRDPNYSNSFVFNLMPHQIKDIITDLKSNIQVLTGKDNKFYPDYDSTDPIAAIYRGYYFSGSSYMRLPPYAGTTSSLLTFSPKFVMSAWIKPISNTGVIFSKQADSGLFKKHISLELINKAPSLTLTLKNSNTKTFTSTNPSLEAALSQWNFISASSGISTNPQQIISLSRNGMIDTSSDLDPSWLSDLGASFLMTIGAGYISSSILTSFFSGFLWDLKIYNALIAVSSLASSTCSGCSLCPIDNSNTCLDSCDIDKYWNGNSCVTCSSGCLAKGCARVDKSCNLCQDMLCEVCDDYTSVCITCKTHASLSGASCQCNSGYFWDSTNENCGSCDVSCKTCASSTSLDCLTCSNGFYNVSGICVNSCPLGYSPSGSSCVLVQEKIFDLDLNTLNGVIYDKVNSIPVITGSTNQFYPNYEPDDPIPAYLRGFYFNGKSSILRMPEYSNYASPRLIIPSTFTISIWLNTETSYGTLLSKHNISDSYSTLYSISLMGSKISISFTLSSFQIFYMADRLLNNYEWSHVVFTLELTQNSYSKLSCYINGLSDALGNSIYGIFQDKGPHTIMSIGAQLSSSSTYNFYQGFLYSIQIFNSLKSMSSLSTTSCTESCSVCPTDQKCIPNCKINEYWAGPAYNKCYQCNVKCKETCRDWRSTCSLCDNLLCDSCNDYSSTGCSKCIENAINPSSCICDINYVLDTSNSNSCIPVEAGGFRGPDGKLYPCPSFCTYCESSTKCNSCVENASLKNDLCYCDLGYNGAENCILVPFSAKLTAFSDNSLYLIFSDILANSLSANDFTIKIQKQGEASFKIEEMNSTCYYISLVISKEISKGTLTTLEFSNLTDIKSISNGVLNSSDISISLNSYDPAPYSPAVEAITSKAAAGVQVAISGAVALSIVNPSPSSLWSMINSLQILSYLTLSGIPLSSKMSSFLNNLNSFNLFPNIFIYIIDKNEGNAPYSQAQDFGFDTDLILITQGNDFTIIVASLTALPVVFFFSRCSFRWIGKKFMKTVKVYQFGFYLRFWIQCYLELGAAASIGLITFGFNNFTQIINFIICLAIYILLVITPPGYFWFSYKNKNRIQSREKSFTELFSSFFYEFRVDRGLLATQYYFVFFIRRFIYIINLVFLREYPQTEVTINIVLSLMTILHLIFFWPFEDPVLQINNLLTEIMICLVMSSTSIYLFNLEQEITSTFENAIVAIVIGVMIIQSFSSIAIFARTLYGVIHHKLTKAGIMRNSIQPLNDSHKKIEK</sequence>
<feature type="chain" id="PRO_5043818376" description="TNFR-Cys domain-containing protein" evidence="6">
    <location>
        <begin position="17"/>
        <end position="3009"/>
    </location>
</feature>
<dbReference type="InterPro" id="IPR006212">
    <property type="entry name" value="Furin_repeat"/>
</dbReference>
<feature type="domain" description="TNFR-Cys" evidence="7">
    <location>
        <begin position="2384"/>
        <end position="2424"/>
    </location>
</feature>
<dbReference type="SMART" id="SM00261">
    <property type="entry name" value="FU"/>
    <property type="match status" value="8"/>
</dbReference>
<feature type="transmembrane region" description="Helical" evidence="5">
    <location>
        <begin position="2924"/>
        <end position="2943"/>
    </location>
</feature>
<feature type="transmembrane region" description="Helical" evidence="5">
    <location>
        <begin position="2868"/>
        <end position="2886"/>
    </location>
</feature>
<keyword evidence="2" id="KW-0378">Hydrolase</keyword>
<feature type="domain" description="TNFR-Cys" evidence="7">
    <location>
        <begin position="2016"/>
        <end position="2054"/>
    </location>
</feature>
<keyword evidence="6" id="KW-0732">Signal</keyword>
<dbReference type="InterPro" id="IPR001368">
    <property type="entry name" value="TNFR/NGFR_Cys_rich_reg"/>
</dbReference>
<dbReference type="GO" id="GO:0000139">
    <property type="term" value="C:Golgi membrane"/>
    <property type="evidence" value="ECO:0007669"/>
    <property type="project" value="TreeGrafter"/>
</dbReference>
<evidence type="ECO:0000313" key="9">
    <source>
        <dbReference type="Proteomes" id="UP001162131"/>
    </source>
</evidence>
<dbReference type="GO" id="GO:0005802">
    <property type="term" value="C:trans-Golgi network"/>
    <property type="evidence" value="ECO:0007669"/>
    <property type="project" value="TreeGrafter"/>
</dbReference>
<keyword evidence="9" id="KW-1185">Reference proteome</keyword>
<feature type="transmembrane region" description="Helical" evidence="5">
    <location>
        <begin position="2777"/>
        <end position="2802"/>
    </location>
</feature>
<evidence type="ECO:0000256" key="1">
    <source>
        <dbReference type="ARBA" id="ARBA00022670"/>
    </source>
</evidence>
<dbReference type="GO" id="GO:0016485">
    <property type="term" value="P:protein processing"/>
    <property type="evidence" value="ECO:0007669"/>
    <property type="project" value="TreeGrafter"/>
</dbReference>
<dbReference type="PROSITE" id="PS00652">
    <property type="entry name" value="TNFR_NGFR_1"/>
    <property type="match status" value="2"/>
</dbReference>
<dbReference type="EMBL" id="CAJZBQ010000061">
    <property type="protein sequence ID" value="CAG9335199.1"/>
    <property type="molecule type" value="Genomic_DNA"/>
</dbReference>
<dbReference type="Pfam" id="PF13385">
    <property type="entry name" value="Laminin_G_3"/>
    <property type="match status" value="4"/>
</dbReference>
<dbReference type="InterPro" id="IPR009030">
    <property type="entry name" value="Growth_fac_rcpt_cys_sf"/>
</dbReference>
<protein>
    <recommendedName>
        <fullName evidence="7">TNFR-Cys domain-containing protein</fullName>
    </recommendedName>
</protein>
<keyword evidence="4" id="KW-1015">Disulfide bond</keyword>
<feature type="transmembrane region" description="Helical" evidence="5">
    <location>
        <begin position="2955"/>
        <end position="2976"/>
    </location>
</feature>
<evidence type="ECO:0000256" key="2">
    <source>
        <dbReference type="ARBA" id="ARBA00022801"/>
    </source>
</evidence>
<evidence type="ECO:0000256" key="4">
    <source>
        <dbReference type="ARBA" id="ARBA00023157"/>
    </source>
</evidence>
<dbReference type="Gene3D" id="2.60.120.200">
    <property type="match status" value="4"/>
</dbReference>
<keyword evidence="5" id="KW-0812">Transmembrane</keyword>
<dbReference type="SMART" id="SM00181">
    <property type="entry name" value="EGF"/>
    <property type="match status" value="7"/>
</dbReference>
<comment type="caution">
    <text evidence="8">The sequence shown here is derived from an EMBL/GenBank/DDBJ whole genome shotgun (WGS) entry which is preliminary data.</text>
</comment>
<gene>
    <name evidence="8" type="ORF">BSTOLATCC_MIC63403</name>
</gene>
<dbReference type="GO" id="GO:0004252">
    <property type="term" value="F:serine-type endopeptidase activity"/>
    <property type="evidence" value="ECO:0007669"/>
    <property type="project" value="TreeGrafter"/>
</dbReference>
<dbReference type="SUPFAM" id="SSF57184">
    <property type="entry name" value="Growth factor receptor domain"/>
    <property type="match status" value="5"/>
</dbReference>
<organism evidence="8 9">
    <name type="scientific">Blepharisma stoltei</name>
    <dbReference type="NCBI Taxonomy" id="1481888"/>
    <lineage>
        <taxon>Eukaryota</taxon>
        <taxon>Sar</taxon>
        <taxon>Alveolata</taxon>
        <taxon>Ciliophora</taxon>
        <taxon>Postciliodesmatophora</taxon>
        <taxon>Heterotrichea</taxon>
        <taxon>Heterotrichida</taxon>
        <taxon>Blepharismidae</taxon>
        <taxon>Blepharisma</taxon>
    </lineage>
</organism>
<dbReference type="Proteomes" id="UP001162131">
    <property type="component" value="Unassembled WGS sequence"/>
</dbReference>
<accession>A0AAU9K5Z5</accession>
<keyword evidence="3" id="KW-0720">Serine protease</keyword>
<dbReference type="SUPFAM" id="SSF49899">
    <property type="entry name" value="Concanavalin A-like lectins/glucanases"/>
    <property type="match status" value="6"/>
</dbReference>
<evidence type="ECO:0000313" key="8">
    <source>
        <dbReference type="EMBL" id="CAG9335199.1"/>
    </source>
</evidence>
<dbReference type="PANTHER" id="PTHR42884">
    <property type="entry name" value="PROPROTEIN CONVERTASE SUBTILISIN/KEXIN-RELATED"/>
    <property type="match status" value="1"/>
</dbReference>
<reference evidence="8" key="1">
    <citation type="submission" date="2021-09" db="EMBL/GenBank/DDBJ databases">
        <authorList>
            <consortium name="AG Swart"/>
            <person name="Singh M."/>
            <person name="Singh A."/>
            <person name="Seah K."/>
            <person name="Emmerich C."/>
        </authorList>
    </citation>
    <scope>NUCLEOTIDE SEQUENCE</scope>
    <source>
        <strain evidence="8">ATCC30299</strain>
    </source>
</reference>
<dbReference type="InterPro" id="IPR013320">
    <property type="entry name" value="ConA-like_dom_sf"/>
</dbReference>
<feature type="signal peptide" evidence="6">
    <location>
        <begin position="1"/>
        <end position="16"/>
    </location>
</feature>